<evidence type="ECO:0000256" key="2">
    <source>
        <dbReference type="ARBA" id="ARBA00006143"/>
    </source>
</evidence>
<feature type="transmembrane region" description="Helical" evidence="6">
    <location>
        <begin position="29"/>
        <end position="53"/>
    </location>
</feature>
<keyword evidence="5 6" id="KW-0472">Membrane</keyword>
<feature type="transmembrane region" description="Helical" evidence="6">
    <location>
        <begin position="172"/>
        <end position="192"/>
    </location>
</feature>
<dbReference type="EMBL" id="JADQDF010000001">
    <property type="protein sequence ID" value="MBW0126498.1"/>
    <property type="molecule type" value="Genomic_DNA"/>
</dbReference>
<dbReference type="Proteomes" id="UP000694300">
    <property type="component" value="Unassembled WGS sequence"/>
</dbReference>
<dbReference type="Pfam" id="PF02683">
    <property type="entry name" value="DsbD_TM"/>
    <property type="match status" value="1"/>
</dbReference>
<evidence type="ECO:0000259" key="7">
    <source>
        <dbReference type="Pfam" id="PF02683"/>
    </source>
</evidence>
<dbReference type="InterPro" id="IPR051790">
    <property type="entry name" value="Cytochrome_c-biogenesis_DsbD"/>
</dbReference>
<gene>
    <name evidence="8" type="ORF">I4I82_02160</name>
</gene>
<dbReference type="PANTHER" id="PTHR31272:SF4">
    <property type="entry name" value="CYTOCHROME C-TYPE BIOGENESIS PROTEIN HI_1454-RELATED"/>
    <property type="match status" value="1"/>
</dbReference>
<evidence type="ECO:0000313" key="9">
    <source>
        <dbReference type="Proteomes" id="UP000694300"/>
    </source>
</evidence>
<feature type="transmembrane region" description="Helical" evidence="6">
    <location>
        <begin position="94"/>
        <end position="116"/>
    </location>
</feature>
<feature type="transmembrane region" description="Helical" evidence="6">
    <location>
        <begin position="65"/>
        <end position="88"/>
    </location>
</feature>
<evidence type="ECO:0000313" key="8">
    <source>
        <dbReference type="EMBL" id="MBW0126498.1"/>
    </source>
</evidence>
<dbReference type="InterPro" id="IPR003834">
    <property type="entry name" value="Cyt_c_assmbl_TM_dom"/>
</dbReference>
<evidence type="ECO:0000256" key="1">
    <source>
        <dbReference type="ARBA" id="ARBA00004141"/>
    </source>
</evidence>
<feature type="transmembrane region" description="Helical" evidence="6">
    <location>
        <begin position="213"/>
        <end position="234"/>
    </location>
</feature>
<dbReference type="PANTHER" id="PTHR31272">
    <property type="entry name" value="CYTOCHROME C-TYPE BIOGENESIS PROTEIN HI_1454-RELATED"/>
    <property type="match status" value="1"/>
</dbReference>
<evidence type="ECO:0000256" key="4">
    <source>
        <dbReference type="ARBA" id="ARBA00022989"/>
    </source>
</evidence>
<accession>A0ABS6U2P9</accession>
<reference evidence="8 9" key="1">
    <citation type="submission" date="2020-11" db="EMBL/GenBank/DDBJ databases">
        <title>Pseudonocardia abyssalis sp. nov. and Pseudonocardia oceani sp. nov., description and phylogenomic analysis of two novel actinomycetes isolated from the deep Southern Ocean.</title>
        <authorList>
            <person name="Parra J."/>
        </authorList>
    </citation>
    <scope>NUCLEOTIDE SEQUENCE [LARGE SCALE GENOMIC DNA]</scope>
    <source>
        <strain evidence="9">KRD185</strain>
    </source>
</reference>
<protein>
    <submittedName>
        <fullName evidence="8">Cytochrome c biogenesis protein CcdA</fullName>
    </submittedName>
</protein>
<evidence type="ECO:0000256" key="5">
    <source>
        <dbReference type="ARBA" id="ARBA00023136"/>
    </source>
</evidence>
<comment type="subcellular location">
    <subcellularLocation>
        <location evidence="1">Membrane</location>
        <topology evidence="1">Multi-pass membrane protein</topology>
    </subcellularLocation>
</comment>
<feature type="transmembrane region" description="Helical" evidence="6">
    <location>
        <begin position="137"/>
        <end position="160"/>
    </location>
</feature>
<comment type="similarity">
    <text evidence="2">Belongs to the DsbD family.</text>
</comment>
<organism evidence="8 9">
    <name type="scientific">Pseudonocardia oceani</name>
    <dbReference type="NCBI Taxonomy" id="2792013"/>
    <lineage>
        <taxon>Bacteria</taxon>
        <taxon>Bacillati</taxon>
        <taxon>Actinomycetota</taxon>
        <taxon>Actinomycetes</taxon>
        <taxon>Pseudonocardiales</taxon>
        <taxon>Pseudonocardiaceae</taxon>
        <taxon>Pseudonocardia</taxon>
    </lineage>
</organism>
<keyword evidence="9" id="KW-1185">Reference proteome</keyword>
<sequence>MELFALVSLALVAGAVSFSSPCVLPLLPGYVSYVSALCGAPSGVGAPASTLGLAQRRRVRLGAGLFVAGFATVFTVLGATASALGLLLRQNLGIINLVGGAVVVVLGLAMTGLLRIPLLQRQARFELTAIGTGPGGAFPLGAAFAFAWTPCVGPVLASILTAVAGSADPGRGAVLLLAYALGLGAPFLVLAAGVARGRDRFRWLRNHARWIEIAGGIGLAITGVLMMTGGWTLIMSRMLSVYARLQWPPI</sequence>
<feature type="domain" description="Cytochrome C biogenesis protein transmembrane" evidence="7">
    <location>
        <begin position="5"/>
        <end position="196"/>
    </location>
</feature>
<evidence type="ECO:0000256" key="6">
    <source>
        <dbReference type="SAM" id="Phobius"/>
    </source>
</evidence>
<dbReference type="RefSeq" id="WP_218595037.1">
    <property type="nucleotide sequence ID" value="NZ_JADQDE010000284.1"/>
</dbReference>
<comment type="caution">
    <text evidence="8">The sequence shown here is derived from an EMBL/GenBank/DDBJ whole genome shotgun (WGS) entry which is preliminary data.</text>
</comment>
<name>A0ABS6U2P9_9PSEU</name>
<evidence type="ECO:0000256" key="3">
    <source>
        <dbReference type="ARBA" id="ARBA00022692"/>
    </source>
</evidence>
<keyword evidence="3 6" id="KW-0812">Transmembrane</keyword>
<proteinExistence type="inferred from homology"/>
<keyword evidence="4 6" id="KW-1133">Transmembrane helix</keyword>